<feature type="compositionally biased region" description="Basic residues" evidence="1">
    <location>
        <begin position="232"/>
        <end position="244"/>
    </location>
</feature>
<reference evidence="2 3" key="1">
    <citation type="submission" date="2021-03" db="EMBL/GenBank/DDBJ databases">
        <title>Complete genome of Streptomyces formicae strain 1H-GS9 (DSM 100524).</title>
        <authorList>
            <person name="Atanasov K.E."/>
            <person name="Altabella T."/>
            <person name="Ferrer A."/>
        </authorList>
    </citation>
    <scope>NUCLEOTIDE SEQUENCE [LARGE SCALE GENOMIC DNA]</scope>
    <source>
        <strain evidence="2 3">1H-GS9</strain>
    </source>
</reference>
<keyword evidence="3" id="KW-1185">Reference proteome</keyword>
<evidence type="ECO:0008006" key="4">
    <source>
        <dbReference type="Google" id="ProtNLM"/>
    </source>
</evidence>
<proteinExistence type="predicted"/>
<evidence type="ECO:0000313" key="3">
    <source>
        <dbReference type="Proteomes" id="UP000828924"/>
    </source>
</evidence>
<evidence type="ECO:0000313" key="2">
    <source>
        <dbReference type="EMBL" id="UNM12367.1"/>
    </source>
</evidence>
<feature type="region of interest" description="Disordered" evidence="1">
    <location>
        <begin position="279"/>
        <end position="306"/>
    </location>
</feature>
<dbReference type="Proteomes" id="UP000828924">
    <property type="component" value="Chromosome"/>
</dbReference>
<protein>
    <recommendedName>
        <fullName evidence="4">UL36 very large tegument protein</fullName>
    </recommendedName>
</protein>
<sequence length="481" mass="50269">MAVYQLPVDVGAFTQYLRELTERLDRDGGWYGVFWQRDADGLVACLKGAEVPPWDVVESLLDDLAADGSGDEDGHRLRTVQGRALHAAAAAAHDRRPGGREALRERLELMRREQAYAKERGDGLLGRLAAVAEGSPEYQRLANELSWTNDDHARATARVAELAARLAALPADSPHPQPGRSRSGPGPGQPAAVPADALPEETGARSAPELPDGWFRDEAGGAEAADGPAQAPRRRGGAGRRRPRGARYAWLDVADDGEEAGGAEAVAVPVLPVADVRPRGARFGGGEPEQDTGTAEPATASAGSADVHRAAAETVAALVRLRADGRSGEAHALLCEAAARPAGWLPVLAAELHRAGLGADWATLLWEAASLPPEQLAEAAGALAAAGRPEDCGQLLRQGVARPAAEIAHAVLALTDAGGRSEADALLAAFVRARTPEDAAQLAAPDPRRLVPHLLSAAREVSGDRERDLAHALRVAGFVSA</sequence>
<organism evidence="2 3">
    <name type="scientific">Streptomyces formicae</name>
    <dbReference type="NCBI Taxonomy" id="1616117"/>
    <lineage>
        <taxon>Bacteria</taxon>
        <taxon>Bacillati</taxon>
        <taxon>Actinomycetota</taxon>
        <taxon>Actinomycetes</taxon>
        <taxon>Kitasatosporales</taxon>
        <taxon>Streptomycetaceae</taxon>
        <taxon>Streptomyces</taxon>
    </lineage>
</organism>
<accession>A0ABY3WM00</accession>
<dbReference type="RefSeq" id="WP_242330974.1">
    <property type="nucleotide sequence ID" value="NZ_CP071872.1"/>
</dbReference>
<feature type="compositionally biased region" description="Low complexity" evidence="1">
    <location>
        <begin position="178"/>
        <end position="197"/>
    </location>
</feature>
<evidence type="ECO:0000256" key="1">
    <source>
        <dbReference type="SAM" id="MobiDB-lite"/>
    </source>
</evidence>
<feature type="region of interest" description="Disordered" evidence="1">
    <location>
        <begin position="170"/>
        <end position="244"/>
    </location>
</feature>
<gene>
    <name evidence="2" type="ORF">J4032_13185</name>
</gene>
<name>A0ABY3WM00_9ACTN</name>
<dbReference type="EMBL" id="CP071872">
    <property type="protein sequence ID" value="UNM12367.1"/>
    <property type="molecule type" value="Genomic_DNA"/>
</dbReference>
<feature type="compositionally biased region" description="Low complexity" evidence="1">
    <location>
        <begin position="221"/>
        <end position="231"/>
    </location>
</feature>